<evidence type="ECO:0000313" key="7">
    <source>
        <dbReference type="EMBL" id="PKU23694.1"/>
    </source>
</evidence>
<evidence type="ECO:0000313" key="8">
    <source>
        <dbReference type="Proteomes" id="UP000233293"/>
    </source>
</evidence>
<dbReference type="InterPro" id="IPR006664">
    <property type="entry name" value="OMP_bac"/>
</dbReference>
<evidence type="ECO:0000256" key="4">
    <source>
        <dbReference type="PROSITE-ProRule" id="PRU00473"/>
    </source>
</evidence>
<protein>
    <recommendedName>
        <fullName evidence="6">OmpA-like domain-containing protein</fullName>
    </recommendedName>
</protein>
<dbReference type="CDD" id="cd07185">
    <property type="entry name" value="OmpA_C-like"/>
    <property type="match status" value="1"/>
</dbReference>
<gene>
    <name evidence="7" type="ORF">CWS72_15625</name>
</gene>
<comment type="caution">
    <text evidence="7">The sequence shown here is derived from an EMBL/GenBank/DDBJ whole genome shotgun (WGS) entry which is preliminary data.</text>
</comment>
<dbReference type="Gene3D" id="3.30.1330.60">
    <property type="entry name" value="OmpA-like domain"/>
    <property type="match status" value="1"/>
</dbReference>
<comment type="subcellular location">
    <subcellularLocation>
        <location evidence="1">Cell outer membrane</location>
    </subcellularLocation>
</comment>
<dbReference type="EMBL" id="PIUM01000018">
    <property type="protein sequence ID" value="PKU23694.1"/>
    <property type="molecule type" value="Genomic_DNA"/>
</dbReference>
<dbReference type="SUPFAM" id="SSF103088">
    <property type="entry name" value="OmpA-like"/>
    <property type="match status" value="1"/>
</dbReference>
<name>A0A2N3PTH2_9PROT</name>
<dbReference type="GO" id="GO:0009279">
    <property type="term" value="C:cell outer membrane"/>
    <property type="evidence" value="ECO:0007669"/>
    <property type="project" value="UniProtKB-SubCell"/>
</dbReference>
<feature type="chain" id="PRO_5014833507" description="OmpA-like domain-containing protein" evidence="5">
    <location>
        <begin position="25"/>
        <end position="161"/>
    </location>
</feature>
<evidence type="ECO:0000256" key="5">
    <source>
        <dbReference type="SAM" id="SignalP"/>
    </source>
</evidence>
<proteinExistence type="predicted"/>
<dbReference type="InterPro" id="IPR036737">
    <property type="entry name" value="OmpA-like_sf"/>
</dbReference>
<keyword evidence="5" id="KW-0732">Signal</keyword>
<dbReference type="Proteomes" id="UP000233293">
    <property type="component" value="Unassembled WGS sequence"/>
</dbReference>
<keyword evidence="8" id="KW-1185">Reference proteome</keyword>
<dbReference type="InterPro" id="IPR006665">
    <property type="entry name" value="OmpA-like"/>
</dbReference>
<sequence length="161" mass="16969">MSRCTISWSRLAAVGVISLLGACALDQPHAAAPTTSHAVASNPPPVAPGPNTVWFSVGFESDSSALDADGQKVVNDVIAVLRRNPSMVTTIIGRTDTVGGKDYNMHLSHQRADAVRDALVYGGQVSAARVETRWTGETRQDVPTANDVARAANRVVDIAVH</sequence>
<dbReference type="RefSeq" id="WP_101251547.1">
    <property type="nucleotide sequence ID" value="NZ_PIUM01000018.1"/>
</dbReference>
<keyword evidence="3" id="KW-0998">Cell outer membrane</keyword>
<dbReference type="PANTHER" id="PTHR30329:SF21">
    <property type="entry name" value="LIPOPROTEIN YIAD-RELATED"/>
    <property type="match status" value="1"/>
</dbReference>
<dbReference type="PROSITE" id="PS51257">
    <property type="entry name" value="PROKAR_LIPOPROTEIN"/>
    <property type="match status" value="1"/>
</dbReference>
<dbReference type="Pfam" id="PF00691">
    <property type="entry name" value="OmpA"/>
    <property type="match status" value="1"/>
</dbReference>
<dbReference type="InterPro" id="IPR050330">
    <property type="entry name" value="Bact_OuterMem_StrucFunc"/>
</dbReference>
<feature type="domain" description="OmpA-like" evidence="6">
    <location>
        <begin position="46"/>
        <end position="161"/>
    </location>
</feature>
<evidence type="ECO:0000256" key="2">
    <source>
        <dbReference type="ARBA" id="ARBA00023136"/>
    </source>
</evidence>
<keyword evidence="2 4" id="KW-0472">Membrane</keyword>
<evidence type="ECO:0000259" key="6">
    <source>
        <dbReference type="PROSITE" id="PS51123"/>
    </source>
</evidence>
<dbReference type="OrthoDB" id="7352253at2"/>
<dbReference type="AlphaFoldDB" id="A0A2N3PTH2"/>
<evidence type="ECO:0000256" key="3">
    <source>
        <dbReference type="ARBA" id="ARBA00023237"/>
    </source>
</evidence>
<dbReference type="PANTHER" id="PTHR30329">
    <property type="entry name" value="STATOR ELEMENT OF FLAGELLAR MOTOR COMPLEX"/>
    <property type="match status" value="1"/>
</dbReference>
<feature type="signal peptide" evidence="5">
    <location>
        <begin position="1"/>
        <end position="24"/>
    </location>
</feature>
<dbReference type="PROSITE" id="PS51123">
    <property type="entry name" value="OMPA_2"/>
    <property type="match status" value="1"/>
</dbReference>
<dbReference type="PRINTS" id="PR01021">
    <property type="entry name" value="OMPADOMAIN"/>
</dbReference>
<evidence type="ECO:0000256" key="1">
    <source>
        <dbReference type="ARBA" id="ARBA00004442"/>
    </source>
</evidence>
<organism evidence="7 8">
    <name type="scientific">Telmatospirillum siberiense</name>
    <dbReference type="NCBI Taxonomy" id="382514"/>
    <lineage>
        <taxon>Bacteria</taxon>
        <taxon>Pseudomonadati</taxon>
        <taxon>Pseudomonadota</taxon>
        <taxon>Alphaproteobacteria</taxon>
        <taxon>Rhodospirillales</taxon>
        <taxon>Rhodospirillaceae</taxon>
        <taxon>Telmatospirillum</taxon>
    </lineage>
</organism>
<reference evidence="8" key="1">
    <citation type="submission" date="2017-12" db="EMBL/GenBank/DDBJ databases">
        <title>Draft genome sequence of Telmatospirillum siberiense 26-4b1T, an acidotolerant peatland alphaproteobacterium potentially involved in sulfur cycling.</title>
        <authorList>
            <person name="Hausmann B."/>
            <person name="Pjevac P."/>
            <person name="Schreck K."/>
            <person name="Herbold C.W."/>
            <person name="Daims H."/>
            <person name="Wagner M."/>
            <person name="Pester M."/>
            <person name="Loy A."/>
        </authorList>
    </citation>
    <scope>NUCLEOTIDE SEQUENCE [LARGE SCALE GENOMIC DNA]</scope>
    <source>
        <strain evidence="8">26-4b1</strain>
    </source>
</reference>
<accession>A0A2N3PTH2</accession>